<protein>
    <recommendedName>
        <fullName evidence="1">XdhC Rossmann domain-containing protein</fullName>
    </recommendedName>
</protein>
<dbReference type="AlphaFoldDB" id="Q0AVZ2"/>
<reference evidence="3" key="1">
    <citation type="journal article" date="2010" name="Environ. Microbiol.">
        <title>The genome of Syntrophomonas wolfei: new insights into syntrophic metabolism and biohydrogen production.</title>
        <authorList>
            <person name="Sieber J.R."/>
            <person name="Sims D.R."/>
            <person name="Han C."/>
            <person name="Kim E."/>
            <person name="Lykidis A."/>
            <person name="Lapidus A.L."/>
            <person name="McDonnald E."/>
            <person name="Rohlin L."/>
            <person name="Culley D.E."/>
            <person name="Gunsalus R."/>
            <person name="McInerney M.J."/>
        </authorList>
    </citation>
    <scope>NUCLEOTIDE SEQUENCE [LARGE SCALE GENOMIC DNA]</scope>
    <source>
        <strain evidence="3">DSM 2245B / Goettingen</strain>
    </source>
</reference>
<dbReference type="OrthoDB" id="9773039at2"/>
<dbReference type="InterPro" id="IPR052698">
    <property type="entry name" value="MoCofactor_Util/Proc"/>
</dbReference>
<dbReference type="Gene3D" id="3.40.50.720">
    <property type="entry name" value="NAD(P)-binding Rossmann-like Domain"/>
    <property type="match status" value="1"/>
</dbReference>
<dbReference type="PANTHER" id="PTHR30388:SF6">
    <property type="entry name" value="XANTHINE DEHYDROGENASE SUBUNIT A-RELATED"/>
    <property type="match status" value="1"/>
</dbReference>
<dbReference type="Proteomes" id="UP000001968">
    <property type="component" value="Chromosome"/>
</dbReference>
<dbReference type="HOGENOM" id="CLU_2107811_0_0_9"/>
<proteinExistence type="predicted"/>
<dbReference type="InterPro" id="IPR027051">
    <property type="entry name" value="XdhC_Rossmann_dom"/>
</dbReference>
<dbReference type="EMBL" id="CP000448">
    <property type="protein sequence ID" value="ABI69112.1"/>
    <property type="molecule type" value="Genomic_DNA"/>
</dbReference>
<gene>
    <name evidence="2" type="ordered locus">Swol_1814</name>
</gene>
<dbReference type="PANTHER" id="PTHR30388">
    <property type="entry name" value="ALDEHYDE OXIDOREDUCTASE MOLYBDENUM COFACTOR ASSEMBLY PROTEIN"/>
    <property type="match status" value="1"/>
</dbReference>
<dbReference type="Pfam" id="PF13478">
    <property type="entry name" value="XdhC_C"/>
    <property type="match status" value="1"/>
</dbReference>
<dbReference type="eggNOG" id="COG1975">
    <property type="taxonomic scope" value="Bacteria"/>
</dbReference>
<evidence type="ECO:0000313" key="2">
    <source>
        <dbReference type="EMBL" id="ABI69112.1"/>
    </source>
</evidence>
<organism evidence="2 3">
    <name type="scientific">Syntrophomonas wolfei subsp. wolfei (strain DSM 2245B / Goettingen)</name>
    <dbReference type="NCBI Taxonomy" id="335541"/>
    <lineage>
        <taxon>Bacteria</taxon>
        <taxon>Bacillati</taxon>
        <taxon>Bacillota</taxon>
        <taxon>Clostridia</taxon>
        <taxon>Eubacteriales</taxon>
        <taxon>Syntrophomonadaceae</taxon>
        <taxon>Syntrophomonas</taxon>
    </lineage>
</organism>
<feature type="domain" description="XdhC Rossmann" evidence="1">
    <location>
        <begin position="37"/>
        <end position="114"/>
    </location>
</feature>
<name>Q0AVZ2_SYNWW</name>
<dbReference type="STRING" id="335541.Swol_1814"/>
<evidence type="ECO:0000259" key="1">
    <source>
        <dbReference type="Pfam" id="PF13478"/>
    </source>
</evidence>
<dbReference type="KEGG" id="swo:Swol_1814"/>
<keyword evidence="3" id="KW-1185">Reference proteome</keyword>
<evidence type="ECO:0000313" key="3">
    <source>
        <dbReference type="Proteomes" id="UP000001968"/>
    </source>
</evidence>
<accession>Q0AVZ2</accession>
<sequence>MGACLTLALPRLKQAQVIHIDKQAFLLEPRTVPAAFYIFGAGHIASELAPLAVHLGFDVSILDDRAVYLDRAAFKHTRTILVPGFEDCLQDIQVDENTYLLIMTRDHQYDQAVLA</sequence>